<evidence type="ECO:0000313" key="2">
    <source>
        <dbReference type="Proteomes" id="UP000257039"/>
    </source>
</evidence>
<sequence>MKLLSLSEYNQLKDGATVIEEDACGEKVITLKDGSYIKLFRNKRLISSALFFPYAKRFVKNAHTLNELGIPCVQVIDMFKISKPPRCIVRYLPLNGQTVREAAATANSGSIEPTLIKRIAEFIGTLHNKGIYFRSLHLGNILLQDSNQLGLIDVADLKFYRKPLSINKRIRNFNHLIRYKDDVSLLFAQSPIDFIDAYLKASQSYISNKKQQTISNALNTLVRC</sequence>
<accession>A0A4P9VIU6</accession>
<dbReference type="EMBL" id="NDXW01000001">
    <property type="protein sequence ID" value="RDH42476.1"/>
    <property type="molecule type" value="Genomic_DNA"/>
</dbReference>
<dbReference type="Gene3D" id="1.10.510.10">
    <property type="entry name" value="Transferase(Phosphotransferase) domain 1"/>
    <property type="match status" value="1"/>
</dbReference>
<keyword evidence="2" id="KW-1185">Reference proteome</keyword>
<evidence type="ECO:0000313" key="1">
    <source>
        <dbReference type="EMBL" id="RDH42476.1"/>
    </source>
</evidence>
<proteinExistence type="predicted"/>
<dbReference type="RefSeq" id="WP_094785977.1">
    <property type="nucleotide sequence ID" value="NZ_NDXW01000001.1"/>
</dbReference>
<protein>
    <submittedName>
        <fullName evidence="1">Toluene tolerance protein</fullName>
    </submittedName>
</protein>
<dbReference type="SUPFAM" id="SSF56112">
    <property type="entry name" value="Protein kinase-like (PK-like)"/>
    <property type="match status" value="1"/>
</dbReference>
<dbReference type="Proteomes" id="UP000257039">
    <property type="component" value="Unassembled WGS sequence"/>
</dbReference>
<dbReference type="AlphaFoldDB" id="A0A4P9VIU6"/>
<name>A0A4P9VIU6_9GAMM</name>
<comment type="caution">
    <text evidence="1">The sequence shown here is derived from an EMBL/GenBank/DDBJ whole genome shotgun (WGS) entry which is preliminary data.</text>
</comment>
<gene>
    <name evidence="1" type="ORF">B9G39_02900</name>
</gene>
<reference evidence="1 2" key="1">
    <citation type="submission" date="2017-04" db="EMBL/GenBank/DDBJ databases">
        <title>Draft genome sequence of Zooshikella ganghwensis VG4 isolated from Red Sea sediments.</title>
        <authorList>
            <person name="Rehman Z."/>
            <person name="Alam I."/>
            <person name="Kamau A."/>
            <person name="Bajic V."/>
            <person name="Leiknes T."/>
        </authorList>
    </citation>
    <scope>NUCLEOTIDE SEQUENCE [LARGE SCALE GENOMIC DNA]</scope>
    <source>
        <strain evidence="1 2">VG4</strain>
    </source>
</reference>
<organism evidence="1 2">
    <name type="scientific">Zooshikella ganghwensis</name>
    <dbReference type="NCBI Taxonomy" id="202772"/>
    <lineage>
        <taxon>Bacteria</taxon>
        <taxon>Pseudomonadati</taxon>
        <taxon>Pseudomonadota</taxon>
        <taxon>Gammaproteobacteria</taxon>
        <taxon>Oceanospirillales</taxon>
        <taxon>Zooshikellaceae</taxon>
        <taxon>Zooshikella</taxon>
    </lineage>
</organism>
<dbReference type="InterPro" id="IPR011009">
    <property type="entry name" value="Kinase-like_dom_sf"/>
</dbReference>